<feature type="region of interest" description="Disordered" evidence="1">
    <location>
        <begin position="242"/>
        <end position="294"/>
    </location>
</feature>
<evidence type="ECO:0000256" key="1">
    <source>
        <dbReference type="SAM" id="MobiDB-lite"/>
    </source>
</evidence>
<proteinExistence type="predicted"/>
<name>A0ABW2WKL5_9ACTN</name>
<gene>
    <name evidence="2" type="ORF">ACFQ2K_03020</name>
</gene>
<reference evidence="3" key="1">
    <citation type="journal article" date="2019" name="Int. J. Syst. Evol. Microbiol.">
        <title>The Global Catalogue of Microorganisms (GCM) 10K type strain sequencing project: providing services to taxonomists for standard genome sequencing and annotation.</title>
        <authorList>
            <consortium name="The Broad Institute Genomics Platform"/>
            <consortium name="The Broad Institute Genome Sequencing Center for Infectious Disease"/>
            <person name="Wu L."/>
            <person name="Ma J."/>
        </authorList>
    </citation>
    <scope>NUCLEOTIDE SEQUENCE [LARGE SCALE GENOMIC DNA]</scope>
    <source>
        <strain evidence="3">JCM 12607</strain>
    </source>
</reference>
<dbReference type="Proteomes" id="UP001596915">
    <property type="component" value="Unassembled WGS sequence"/>
</dbReference>
<organism evidence="2 3">
    <name type="scientific">Streptomyces sanglieri</name>
    <dbReference type="NCBI Taxonomy" id="193460"/>
    <lineage>
        <taxon>Bacteria</taxon>
        <taxon>Bacillati</taxon>
        <taxon>Actinomycetota</taxon>
        <taxon>Actinomycetes</taxon>
        <taxon>Kitasatosporales</taxon>
        <taxon>Streptomycetaceae</taxon>
        <taxon>Streptomyces</taxon>
    </lineage>
</organism>
<keyword evidence="3" id="KW-1185">Reference proteome</keyword>
<evidence type="ECO:0000313" key="3">
    <source>
        <dbReference type="Proteomes" id="UP001596915"/>
    </source>
</evidence>
<protein>
    <submittedName>
        <fullName evidence="2">Uncharacterized protein</fullName>
    </submittedName>
</protein>
<dbReference type="EMBL" id="JBHTGL010000005">
    <property type="protein sequence ID" value="MFD0621925.1"/>
    <property type="molecule type" value="Genomic_DNA"/>
</dbReference>
<evidence type="ECO:0000313" key="2">
    <source>
        <dbReference type="EMBL" id="MFD0621925.1"/>
    </source>
</evidence>
<sequence length="294" mass="32703">MSPLPLPQLLKRARYRWWGCNYYRSTVAKNLHPLSPTPQEQAGSKKRATILGTTVTAAGMQLGDKLARAIRHHVPWTRRATHDQLRWVCADMGEQQWTKDQAIRFAIETGHTHAAGYAWQPDHPHRLIAAALHTTNDNQLEDAAPTGADTVHAVAWKDSTAGRAAAQQAALAALFATSAPDKQPERTDEDRLRARLDWNTWPDVAHHYATDPDDALDLYGIRLCTYAVRMDSARRYRRDRAGHIWPGPARPALTPHKTRTKPAGRTATSALPHAQCRDRESPPGRDGTSVRPGG</sequence>
<comment type="caution">
    <text evidence="2">The sequence shown here is derived from an EMBL/GenBank/DDBJ whole genome shotgun (WGS) entry which is preliminary data.</text>
</comment>
<accession>A0ABW2WKL5</accession>